<dbReference type="AlphaFoldDB" id="A0AAN7RT54"/>
<proteinExistence type="predicted"/>
<comment type="caution">
    <text evidence="3">The sequence shown here is derived from an EMBL/GenBank/DDBJ whole genome shotgun (WGS) entry which is preliminary data.</text>
</comment>
<evidence type="ECO:0000256" key="1">
    <source>
        <dbReference type="SAM" id="MobiDB-lite"/>
    </source>
</evidence>
<name>A0AAN7RT54_MYCAM</name>
<feature type="compositionally biased region" description="Polar residues" evidence="1">
    <location>
        <begin position="44"/>
        <end position="56"/>
    </location>
</feature>
<protein>
    <submittedName>
        <fullName evidence="3">Uncharacterized protein</fullName>
    </submittedName>
</protein>
<dbReference type="EMBL" id="JAUNZN010000033">
    <property type="protein sequence ID" value="KAK4806868.1"/>
    <property type="molecule type" value="Genomic_DNA"/>
</dbReference>
<feature type="compositionally biased region" description="Basic residues" evidence="1">
    <location>
        <begin position="57"/>
        <end position="70"/>
    </location>
</feature>
<evidence type="ECO:0000313" key="2">
    <source>
        <dbReference type="EMBL" id="KAK4806859.1"/>
    </source>
</evidence>
<evidence type="ECO:0000313" key="3">
    <source>
        <dbReference type="EMBL" id="KAK4806868.1"/>
    </source>
</evidence>
<dbReference type="Proteomes" id="UP001333110">
    <property type="component" value="Unassembled WGS sequence"/>
</dbReference>
<reference evidence="3 4" key="1">
    <citation type="journal article" date="2023" name="J. Hered.">
        <title>Chromosome-level genome of the wood stork (Mycteria americana) provides insight into avian chromosome evolution.</title>
        <authorList>
            <person name="Flamio R. Jr."/>
            <person name="Ramstad K.M."/>
        </authorList>
    </citation>
    <scope>NUCLEOTIDE SEQUENCE [LARGE SCALE GENOMIC DNA]</scope>
    <source>
        <strain evidence="3">JAX WOST 10</strain>
    </source>
</reference>
<organism evidence="3 4">
    <name type="scientific">Mycteria americana</name>
    <name type="common">Wood stork</name>
    <dbReference type="NCBI Taxonomy" id="33587"/>
    <lineage>
        <taxon>Eukaryota</taxon>
        <taxon>Metazoa</taxon>
        <taxon>Chordata</taxon>
        <taxon>Craniata</taxon>
        <taxon>Vertebrata</taxon>
        <taxon>Euteleostomi</taxon>
        <taxon>Archelosauria</taxon>
        <taxon>Archosauria</taxon>
        <taxon>Dinosauria</taxon>
        <taxon>Saurischia</taxon>
        <taxon>Theropoda</taxon>
        <taxon>Coelurosauria</taxon>
        <taxon>Aves</taxon>
        <taxon>Neognathae</taxon>
        <taxon>Neoaves</taxon>
        <taxon>Aequornithes</taxon>
        <taxon>Ciconiiformes</taxon>
        <taxon>Ciconiidae</taxon>
        <taxon>Mycteria</taxon>
    </lineage>
</organism>
<sequence length="70" mass="7793">MVQDPSHSPTARATNASNRILLLRKGYGVRGKEPLYACSKESVQETANTSLSTKTTMSKHMKDKKVSRNR</sequence>
<keyword evidence="4" id="KW-1185">Reference proteome</keyword>
<gene>
    <name evidence="2" type="ORF">QYF61_012580</name>
    <name evidence="3" type="ORF">QYF61_012589</name>
</gene>
<dbReference type="EMBL" id="JAUNZN010000033">
    <property type="protein sequence ID" value="KAK4806859.1"/>
    <property type="molecule type" value="Genomic_DNA"/>
</dbReference>
<accession>A0AAN7RT54</accession>
<evidence type="ECO:0000313" key="4">
    <source>
        <dbReference type="Proteomes" id="UP001333110"/>
    </source>
</evidence>
<feature type="region of interest" description="Disordered" evidence="1">
    <location>
        <begin position="40"/>
        <end position="70"/>
    </location>
</feature>